<dbReference type="Gene3D" id="3.40.50.720">
    <property type="entry name" value="NAD(P)-binding Rossmann-like Domain"/>
    <property type="match status" value="1"/>
</dbReference>
<dbReference type="PROSITE" id="PS51202">
    <property type="entry name" value="RCK_C"/>
    <property type="match status" value="1"/>
</dbReference>
<dbReference type="PANTHER" id="PTHR43833">
    <property type="entry name" value="POTASSIUM CHANNEL PROTEIN 2-RELATED-RELATED"/>
    <property type="match status" value="1"/>
</dbReference>
<dbReference type="RefSeq" id="WP_148398120.1">
    <property type="nucleotide sequence ID" value="NZ_JAOSHN010000001.1"/>
</dbReference>
<reference evidence="2" key="1">
    <citation type="submission" date="2022-09" db="EMBL/GenBank/DDBJ databases">
        <title>Culturomic study of gut microbiota in children with autism spectrum disorder.</title>
        <authorList>
            <person name="Efimov B.A."/>
            <person name="Chaplin A.V."/>
            <person name="Sokolova S.R."/>
            <person name="Pikina A.P."/>
            <person name="Korzhanova M."/>
            <person name="Belova V."/>
            <person name="Korostin D."/>
        </authorList>
    </citation>
    <scope>NUCLEOTIDE SEQUENCE</scope>
    <source>
        <strain evidence="2">ASD5510</strain>
    </source>
</reference>
<evidence type="ECO:0000313" key="2">
    <source>
        <dbReference type="EMBL" id="MCU7377218.1"/>
    </source>
</evidence>
<dbReference type="PANTHER" id="PTHR43833:SF7">
    <property type="entry name" value="KTR SYSTEM POTASSIUM UPTAKE PROTEIN C"/>
    <property type="match status" value="1"/>
</dbReference>
<evidence type="ECO:0000313" key="3">
    <source>
        <dbReference type="Proteomes" id="UP001065549"/>
    </source>
</evidence>
<dbReference type="SUPFAM" id="SSF116726">
    <property type="entry name" value="TrkA C-terminal domain-like"/>
    <property type="match status" value="1"/>
</dbReference>
<dbReference type="Pfam" id="PF02080">
    <property type="entry name" value="TrkA_C"/>
    <property type="match status" value="1"/>
</dbReference>
<accession>A0A9J6QMR5</accession>
<dbReference type="Pfam" id="PF02254">
    <property type="entry name" value="TrkA_N"/>
    <property type="match status" value="1"/>
</dbReference>
<keyword evidence="3" id="KW-1185">Reference proteome</keyword>
<dbReference type="InterPro" id="IPR006037">
    <property type="entry name" value="RCK_C"/>
</dbReference>
<dbReference type="AlphaFoldDB" id="A0A9J6QMR5"/>
<dbReference type="InterPro" id="IPR036721">
    <property type="entry name" value="RCK_C_sf"/>
</dbReference>
<comment type="caution">
    <text evidence="2">The sequence shown here is derived from an EMBL/GenBank/DDBJ whole genome shotgun (WGS) entry which is preliminary data.</text>
</comment>
<dbReference type="Proteomes" id="UP001065549">
    <property type="component" value="Unassembled WGS sequence"/>
</dbReference>
<name>A0A9J6QMR5_9FIRM</name>
<dbReference type="EMBL" id="JAOSHN010000001">
    <property type="protein sequence ID" value="MCU7377218.1"/>
    <property type="molecule type" value="Genomic_DNA"/>
</dbReference>
<evidence type="ECO:0000259" key="1">
    <source>
        <dbReference type="PROSITE" id="PS51202"/>
    </source>
</evidence>
<dbReference type="GO" id="GO:0008324">
    <property type="term" value="F:monoatomic cation transmembrane transporter activity"/>
    <property type="evidence" value="ECO:0007669"/>
    <property type="project" value="InterPro"/>
</dbReference>
<dbReference type="InterPro" id="IPR003148">
    <property type="entry name" value="RCK_N"/>
</dbReference>
<organism evidence="2 3">
    <name type="scientific">Hominibacterium faecale</name>
    <dbReference type="NCBI Taxonomy" id="2839743"/>
    <lineage>
        <taxon>Bacteria</taxon>
        <taxon>Bacillati</taxon>
        <taxon>Bacillota</taxon>
        <taxon>Clostridia</taxon>
        <taxon>Peptostreptococcales</taxon>
        <taxon>Anaerovoracaceae</taxon>
        <taxon>Hominibacterium</taxon>
    </lineage>
</organism>
<dbReference type="GO" id="GO:0006813">
    <property type="term" value="P:potassium ion transport"/>
    <property type="evidence" value="ECO:0007669"/>
    <property type="project" value="InterPro"/>
</dbReference>
<dbReference type="InterPro" id="IPR036291">
    <property type="entry name" value="NAD(P)-bd_dom_sf"/>
</dbReference>
<dbReference type="InterPro" id="IPR050721">
    <property type="entry name" value="Trk_Ktr_HKT_K-transport"/>
</dbReference>
<feature type="domain" description="RCK C-terminal" evidence="1">
    <location>
        <begin position="141"/>
        <end position="222"/>
    </location>
</feature>
<sequence>MKEGRRSGFGIIGLGRFGLALAKTLAESGAEVIAIDGDENKLRLIRNHVQDAFRLGKLTKDALEETGIGECETVVVCIGEKVDVSLLTTLNVLNLGVPRVIAKADSVEHGIILERIGAEVVHPEMETATRLAAVLLGSKALDMMRLNDDYVISEIKVNKHLYGKTIRDLHLDKYDLNLIALEKEPNITLPGASQDEMLTEDDAILVIGKFADADRFERKVMNRD</sequence>
<proteinExistence type="predicted"/>
<dbReference type="SUPFAM" id="SSF51735">
    <property type="entry name" value="NAD(P)-binding Rossmann-fold domains"/>
    <property type="match status" value="1"/>
</dbReference>
<protein>
    <submittedName>
        <fullName evidence="2">TrkA family potassium uptake protein</fullName>
    </submittedName>
</protein>
<gene>
    <name evidence="2" type="ORF">OBO34_02495</name>
</gene>
<dbReference type="Gene3D" id="3.30.70.1450">
    <property type="entry name" value="Regulator of K+ conductance, C-terminal domain"/>
    <property type="match status" value="1"/>
</dbReference>